<dbReference type="InterPro" id="IPR035587">
    <property type="entry name" value="DUS-like_FMN-bd"/>
</dbReference>
<dbReference type="InterPro" id="IPR024036">
    <property type="entry name" value="tRNA-dHydroUridine_Synthase_C"/>
</dbReference>
<sequence length="390" mass="42958">MSSDVDSLISQYAPAADLHDIVNPQVPFLDSCKDMPFLAAPMAGVTNSAYRIMNRLGGAQYAYSEMVSVAGLCMKNQATRELCLPHTAEPNLIVQLFGSDPVQFQRACALVGELLGDKLSCIDINMACPVPKVTKRGEGSALMCDPHRACALVRACLREVRVPVTCKIRRGYYMDHESAAEFGRALQDAGASALAVHGRFAKQLYKGEANWESIKRVVEAVDIPVIASGDVMSAEDACRILYKTQAHAVLIARGTYGNPWIFDDALKIFNKKKLLLKGNPSDLSALLDAGLYNSSAREHNRHAHITDTHSISARLNALELHLRLLAATHAHMARARSLCSWYLYGLSHAALWRQKFMTATTLDEFLHLLQAFKEQVQTDKQVSQEMSSGR</sequence>
<dbReference type="PANTHER" id="PTHR11082">
    <property type="entry name" value="TRNA-DIHYDROURIDINE SYNTHASE"/>
    <property type="match status" value="1"/>
</dbReference>
<organism evidence="15 16">
    <name type="scientific">Fannyhessea vaginae DSM 15829</name>
    <dbReference type="NCBI Taxonomy" id="525256"/>
    <lineage>
        <taxon>Bacteria</taxon>
        <taxon>Bacillati</taxon>
        <taxon>Actinomycetota</taxon>
        <taxon>Coriobacteriia</taxon>
        <taxon>Coriobacteriales</taxon>
        <taxon>Atopobiaceae</taxon>
        <taxon>Fannyhessea</taxon>
    </lineage>
</organism>
<dbReference type="PANTHER" id="PTHR11082:SF25">
    <property type="entry name" value="DUS-LIKE FMN-BINDING DOMAIN-CONTAINING PROTEIN"/>
    <property type="match status" value="1"/>
</dbReference>
<keyword evidence="5 11" id="KW-0819">tRNA processing</keyword>
<evidence type="ECO:0000256" key="12">
    <source>
        <dbReference type="PIRSR" id="PIRSR006621-1"/>
    </source>
</evidence>
<comment type="function">
    <text evidence="1 11">Catalyzes the synthesis of 5,6-dihydrouridine (D), a modified base found in the D-loop of most tRNAs, via the reduction of the C5-C6 double bond in target uridines.</text>
</comment>
<keyword evidence="13" id="KW-0547">Nucleotide-binding</keyword>
<keyword evidence="6" id="KW-0521">NADP</keyword>
<protein>
    <recommendedName>
        <fullName evidence="11">tRNA-dihydrouridine synthase</fullName>
        <ecNumber evidence="11">1.3.1.-</ecNumber>
    </recommendedName>
</protein>
<evidence type="ECO:0000256" key="8">
    <source>
        <dbReference type="ARBA" id="ARBA00023002"/>
    </source>
</evidence>
<keyword evidence="7" id="KW-0694">RNA-binding</keyword>
<dbReference type="RefSeq" id="WP_006302877.1">
    <property type="nucleotide sequence ID" value="NZ_ACGK02000001.1"/>
</dbReference>
<evidence type="ECO:0000256" key="4">
    <source>
        <dbReference type="ARBA" id="ARBA00022643"/>
    </source>
</evidence>
<feature type="domain" description="DUS-like FMN-binding" evidence="14">
    <location>
        <begin position="39"/>
        <end position="376"/>
    </location>
</feature>
<dbReference type="EMBL" id="ACGK02000001">
    <property type="protein sequence ID" value="EGF23748.1"/>
    <property type="molecule type" value="Genomic_DNA"/>
</dbReference>
<dbReference type="GO" id="GO:0000049">
    <property type="term" value="F:tRNA binding"/>
    <property type="evidence" value="ECO:0007669"/>
    <property type="project" value="UniProtKB-KW"/>
</dbReference>
<dbReference type="AlphaFoldDB" id="F1T4V4"/>
<dbReference type="Gene3D" id="1.10.1200.80">
    <property type="entry name" value="Putative flavin oxidoreducatase, domain 2"/>
    <property type="match status" value="1"/>
</dbReference>
<feature type="binding site" evidence="13">
    <location>
        <begin position="252"/>
        <end position="253"/>
    </location>
    <ligand>
        <name>FMN</name>
        <dbReference type="ChEBI" id="CHEBI:58210"/>
    </ligand>
</feature>
<dbReference type="Gene3D" id="3.20.20.70">
    <property type="entry name" value="Aldolase class I"/>
    <property type="match status" value="1"/>
</dbReference>
<evidence type="ECO:0000256" key="1">
    <source>
        <dbReference type="ARBA" id="ARBA00002790"/>
    </source>
</evidence>
<feature type="binding site" evidence="13">
    <location>
        <begin position="41"/>
        <end position="43"/>
    </location>
    <ligand>
        <name>FMN</name>
        <dbReference type="ChEBI" id="CHEBI:58210"/>
    </ligand>
</feature>
<gene>
    <name evidence="15" type="ORF">HMPREF0091_10695</name>
</gene>
<dbReference type="GO" id="GO:0017150">
    <property type="term" value="F:tRNA dihydrouridine synthase activity"/>
    <property type="evidence" value="ECO:0007669"/>
    <property type="project" value="InterPro"/>
</dbReference>
<evidence type="ECO:0000313" key="16">
    <source>
        <dbReference type="Proteomes" id="UP000005947"/>
    </source>
</evidence>
<dbReference type="InterPro" id="IPR013785">
    <property type="entry name" value="Aldolase_TIM"/>
</dbReference>
<reference evidence="15 16" key="1">
    <citation type="submission" date="2011-02" db="EMBL/GenBank/DDBJ databases">
        <authorList>
            <person name="Muzny D."/>
            <person name="Qin X."/>
            <person name="Buhay C."/>
            <person name="Dugan-Rocha S."/>
            <person name="Ding Y."/>
            <person name="Chen G."/>
            <person name="Hawes A."/>
            <person name="Holder M."/>
            <person name="Jhangiani S."/>
            <person name="Johnson A."/>
            <person name="Khan Z."/>
            <person name="Li Z."/>
            <person name="Liu W."/>
            <person name="Liu X."/>
            <person name="Perez L."/>
            <person name="Shen H."/>
            <person name="Wang Q."/>
            <person name="Watt J."/>
            <person name="Xi L."/>
            <person name="Xin Y."/>
            <person name="Zhou J."/>
            <person name="Deng J."/>
            <person name="Jiang H."/>
            <person name="Liu Y."/>
            <person name="Qu J."/>
            <person name="Song X.-Z."/>
            <person name="Zhang L."/>
            <person name="Villasana D."/>
            <person name="Johnson A."/>
            <person name="Liu J."/>
            <person name="Liyanage D."/>
            <person name="Lorensuhewa L."/>
            <person name="Robinson T."/>
            <person name="Song A."/>
            <person name="Song B.-B."/>
            <person name="Dinh H."/>
            <person name="Thornton R."/>
            <person name="Coyle M."/>
            <person name="Francisco L."/>
            <person name="Jackson L."/>
            <person name="Javaid M."/>
            <person name="Korchina V."/>
            <person name="Kovar C."/>
            <person name="Mata R."/>
            <person name="Mathew T."/>
            <person name="Ngo R."/>
            <person name="Nguyen L."/>
            <person name="Nguyen N."/>
            <person name="Okwuonu G."/>
            <person name="Ongeri F."/>
            <person name="Pham C."/>
            <person name="Simmons D."/>
            <person name="Wilczek-Boney K."/>
            <person name="Hale W."/>
            <person name="Jakkamsetti A."/>
            <person name="Pham P."/>
            <person name="Ruth R."/>
            <person name="San Lucas F."/>
            <person name="Warren J."/>
            <person name="Zhang J."/>
            <person name="Zhao Z."/>
            <person name="Zhou C."/>
            <person name="Zhu D."/>
            <person name="Lee S."/>
            <person name="Bess C."/>
            <person name="Blankenburg K."/>
            <person name="Forbes L."/>
            <person name="Fu Q."/>
            <person name="Gubbala S."/>
            <person name="Hirani K."/>
            <person name="Jayaseelan J.C."/>
            <person name="Lara F."/>
            <person name="Munidasa M."/>
            <person name="Palculict T."/>
            <person name="Patil S."/>
            <person name="Pu L.-L."/>
            <person name="Saada N."/>
            <person name="Tang L."/>
            <person name="Weissenberger G."/>
            <person name="Zhu Y."/>
            <person name="Hemphill L."/>
            <person name="Shang Y."/>
            <person name="Youmans B."/>
            <person name="Ayvaz T."/>
            <person name="Ross M."/>
            <person name="Santibanez J."/>
            <person name="Aqrawi P."/>
            <person name="Gross S."/>
            <person name="Joshi V."/>
            <person name="Fowler G."/>
            <person name="Nazareth L."/>
            <person name="Reid J."/>
            <person name="Worley K."/>
            <person name="Petrosino J."/>
            <person name="Highlander S."/>
            <person name="Gibbs R."/>
        </authorList>
    </citation>
    <scope>NUCLEOTIDE SEQUENCE [LARGE SCALE GENOMIC DNA]</scope>
    <source>
        <strain evidence="15 16">DSM 15829</strain>
    </source>
</reference>
<name>F1T4V4_9ACTN</name>
<comment type="catalytic activity">
    <reaction evidence="10">
        <text>a 5,6-dihydrouridine in tRNA + NAD(+) = a uridine in tRNA + NADH + H(+)</text>
        <dbReference type="Rhea" id="RHEA:54452"/>
        <dbReference type="Rhea" id="RHEA-COMP:13339"/>
        <dbReference type="Rhea" id="RHEA-COMP:13887"/>
        <dbReference type="ChEBI" id="CHEBI:15378"/>
        <dbReference type="ChEBI" id="CHEBI:57540"/>
        <dbReference type="ChEBI" id="CHEBI:57945"/>
        <dbReference type="ChEBI" id="CHEBI:65315"/>
        <dbReference type="ChEBI" id="CHEBI:74443"/>
    </reaction>
</comment>
<dbReference type="Proteomes" id="UP000005947">
    <property type="component" value="Unassembled WGS sequence"/>
</dbReference>
<dbReference type="GO" id="GO:0050660">
    <property type="term" value="F:flavin adenine dinucleotide binding"/>
    <property type="evidence" value="ECO:0007669"/>
    <property type="project" value="InterPro"/>
</dbReference>
<evidence type="ECO:0000256" key="3">
    <source>
        <dbReference type="ARBA" id="ARBA00022630"/>
    </source>
</evidence>
<evidence type="ECO:0000259" key="14">
    <source>
        <dbReference type="Pfam" id="PF01207"/>
    </source>
</evidence>
<dbReference type="SUPFAM" id="SSF51395">
    <property type="entry name" value="FMN-linked oxidoreductases"/>
    <property type="match status" value="1"/>
</dbReference>
<feature type="binding site" evidence="13">
    <location>
        <position position="197"/>
    </location>
    <ligand>
        <name>FMN</name>
        <dbReference type="ChEBI" id="CHEBI:58210"/>
    </ligand>
</feature>
<keyword evidence="3 11" id="KW-0285">Flavoprotein</keyword>
<dbReference type="CDD" id="cd02801">
    <property type="entry name" value="DUS_like_FMN"/>
    <property type="match status" value="1"/>
</dbReference>
<evidence type="ECO:0000256" key="13">
    <source>
        <dbReference type="PIRSR" id="PIRSR006621-2"/>
    </source>
</evidence>
<evidence type="ECO:0000256" key="10">
    <source>
        <dbReference type="ARBA" id="ARBA00048802"/>
    </source>
</evidence>
<feature type="binding site" evidence="13">
    <location>
        <position position="95"/>
    </location>
    <ligand>
        <name>FMN</name>
        <dbReference type="ChEBI" id="CHEBI:58210"/>
    </ligand>
</feature>
<accession>F1T4V4</accession>
<evidence type="ECO:0000256" key="5">
    <source>
        <dbReference type="ARBA" id="ARBA00022694"/>
    </source>
</evidence>
<comment type="similarity">
    <text evidence="11">Belongs to the dus family.</text>
</comment>
<keyword evidence="4 11" id="KW-0288">FMN</keyword>
<keyword evidence="16" id="KW-1185">Reference proteome</keyword>
<feature type="active site" description="Proton donor" evidence="12">
    <location>
        <position position="128"/>
    </location>
</feature>
<evidence type="ECO:0000256" key="6">
    <source>
        <dbReference type="ARBA" id="ARBA00022857"/>
    </source>
</evidence>
<evidence type="ECO:0000256" key="7">
    <source>
        <dbReference type="ARBA" id="ARBA00022884"/>
    </source>
</evidence>
<dbReference type="OrthoDB" id="9764501at2"/>
<dbReference type="GeneID" id="93210297"/>
<comment type="cofactor">
    <cofactor evidence="11 13">
        <name>FMN</name>
        <dbReference type="ChEBI" id="CHEBI:58210"/>
    </cofactor>
</comment>
<evidence type="ECO:0000256" key="11">
    <source>
        <dbReference type="PIRNR" id="PIRNR006621"/>
    </source>
</evidence>
<dbReference type="EC" id="1.3.1.-" evidence="11"/>
<dbReference type="Pfam" id="PF01207">
    <property type="entry name" value="Dus"/>
    <property type="match status" value="1"/>
</dbReference>
<dbReference type="InterPro" id="IPR001269">
    <property type="entry name" value="DUS_fam"/>
</dbReference>
<keyword evidence="2" id="KW-0820">tRNA-binding</keyword>
<comment type="caution">
    <text evidence="15">The sequence shown here is derived from an EMBL/GenBank/DDBJ whole genome shotgun (WGS) entry which is preliminary data.</text>
</comment>
<evidence type="ECO:0000313" key="15">
    <source>
        <dbReference type="EMBL" id="EGF23748.1"/>
    </source>
</evidence>
<comment type="catalytic activity">
    <reaction evidence="9">
        <text>a 5,6-dihydrouridine in tRNA + NADP(+) = a uridine in tRNA + NADPH + H(+)</text>
        <dbReference type="Rhea" id="RHEA:23624"/>
        <dbReference type="Rhea" id="RHEA-COMP:13339"/>
        <dbReference type="Rhea" id="RHEA-COMP:13887"/>
        <dbReference type="ChEBI" id="CHEBI:15378"/>
        <dbReference type="ChEBI" id="CHEBI:57783"/>
        <dbReference type="ChEBI" id="CHEBI:58349"/>
        <dbReference type="ChEBI" id="CHEBI:65315"/>
        <dbReference type="ChEBI" id="CHEBI:74443"/>
    </reaction>
</comment>
<evidence type="ECO:0000256" key="2">
    <source>
        <dbReference type="ARBA" id="ARBA00022555"/>
    </source>
</evidence>
<dbReference type="PIRSF" id="PIRSF006621">
    <property type="entry name" value="Dus"/>
    <property type="match status" value="1"/>
</dbReference>
<evidence type="ECO:0000256" key="9">
    <source>
        <dbReference type="ARBA" id="ARBA00048205"/>
    </source>
</evidence>
<feature type="binding site" evidence="13">
    <location>
        <position position="167"/>
    </location>
    <ligand>
        <name>FMN</name>
        <dbReference type="ChEBI" id="CHEBI:58210"/>
    </ligand>
</feature>
<keyword evidence="8 11" id="KW-0560">Oxidoreductase</keyword>
<dbReference type="eggNOG" id="COG0042">
    <property type="taxonomic scope" value="Bacteria"/>
</dbReference>
<proteinExistence type="inferred from homology"/>